<comment type="caution">
    <text evidence="1">The sequence shown here is derived from an EMBL/GenBank/DDBJ whole genome shotgun (WGS) entry which is preliminary data.</text>
</comment>
<accession>A0ACB8TLA7</accession>
<gene>
    <name evidence="1" type="ORF">BV25DRAFT_1910906</name>
</gene>
<keyword evidence="2" id="KW-1185">Reference proteome</keyword>
<reference evidence="1" key="2">
    <citation type="journal article" date="2022" name="New Phytol.">
        <title>Evolutionary transition to the ectomycorrhizal habit in the genomes of a hyperdiverse lineage of mushroom-forming fungi.</title>
        <authorList>
            <person name="Looney B."/>
            <person name="Miyauchi S."/>
            <person name="Morin E."/>
            <person name="Drula E."/>
            <person name="Courty P.E."/>
            <person name="Kohler A."/>
            <person name="Kuo A."/>
            <person name="LaButti K."/>
            <person name="Pangilinan J."/>
            <person name="Lipzen A."/>
            <person name="Riley R."/>
            <person name="Andreopoulos W."/>
            <person name="He G."/>
            <person name="Johnson J."/>
            <person name="Nolan M."/>
            <person name="Tritt A."/>
            <person name="Barry K.W."/>
            <person name="Grigoriev I.V."/>
            <person name="Nagy L.G."/>
            <person name="Hibbett D."/>
            <person name="Henrissat B."/>
            <person name="Matheny P.B."/>
            <person name="Labbe J."/>
            <person name="Martin F.M."/>
        </authorList>
    </citation>
    <scope>NUCLEOTIDE SEQUENCE</scope>
    <source>
        <strain evidence="1">HHB10654</strain>
    </source>
</reference>
<dbReference type="Proteomes" id="UP000814140">
    <property type="component" value="Unassembled WGS sequence"/>
</dbReference>
<sequence length="726" mass="82175">MSSPRSAPGDFLAAPNEAVEQSDLELEDGIVLAQTADQEDTAIAAYLRNILLAYGYTQENELETVDEVTAAQLFQNHPVLREKLLDACSMGKFSDLTRIKILLKKPPSLKERTPPKEDYTTPDLEADKRATEASWNIEYQAGDAAKTLFETLTWYLEVKKLYARYIALVQSSGTGKSRLVDELGKLTGVIPLNFRRWSAIFFGFLLPTSNYFPQSGSVEDPPIWVCRRSSNLGLSKILATIYKPIEKSEPDRYKAILRACTLLTSIFIVAKQRLQDIDTSGDAHESPVQRALRFRDLMAEGQAFGHQGPYRVRFYNDVVEAAEQAIDRLILSKPTGEKGLDSLRRDAIKEMQKEAESLVAFLDHLKSLDRPVLVLAFDEAHTLTKSQYTTWSPFSEIRRHLSELTRMPIFSIFLATNENFHPFRPLSYQNYSRPLKMGTFNLLPPYTEFSFDLLAEKASSGIALSKVTSDEFIARLGRPLFGTRWISGDVRVRKSIIDFAQVKLLLKDPEGEKLESEQTLACLAVRLAVEFQETSWSSREQERVQVERHMRICLAATPIFEEMVTIAPSEPLLAETAFVSMRNEDAAWALLDHLKESGLNPAITGRNRVVSVTDFLKNLVSDKYAQDVLSALPARARDEGARETTLEASFKNVRICFNHFVTVHNLDVLHRGYLWRLIVRGAAVVCANNQRGVDIVVLFLYWDERIRQTNVSAILFQVKNDKRHPT</sequence>
<reference evidence="1" key="1">
    <citation type="submission" date="2021-03" db="EMBL/GenBank/DDBJ databases">
        <authorList>
            <consortium name="DOE Joint Genome Institute"/>
            <person name="Ahrendt S."/>
            <person name="Looney B.P."/>
            <person name="Miyauchi S."/>
            <person name="Morin E."/>
            <person name="Drula E."/>
            <person name="Courty P.E."/>
            <person name="Chicoki N."/>
            <person name="Fauchery L."/>
            <person name="Kohler A."/>
            <person name="Kuo A."/>
            <person name="Labutti K."/>
            <person name="Pangilinan J."/>
            <person name="Lipzen A."/>
            <person name="Riley R."/>
            <person name="Andreopoulos W."/>
            <person name="He G."/>
            <person name="Johnson J."/>
            <person name="Barry K.W."/>
            <person name="Grigoriev I.V."/>
            <person name="Nagy L."/>
            <person name="Hibbett D."/>
            <person name="Henrissat B."/>
            <person name="Matheny P.B."/>
            <person name="Labbe J."/>
            <person name="Martin F."/>
        </authorList>
    </citation>
    <scope>NUCLEOTIDE SEQUENCE</scope>
    <source>
        <strain evidence="1">HHB10654</strain>
    </source>
</reference>
<evidence type="ECO:0000313" key="2">
    <source>
        <dbReference type="Proteomes" id="UP000814140"/>
    </source>
</evidence>
<evidence type="ECO:0000313" key="1">
    <source>
        <dbReference type="EMBL" id="KAI0069211.1"/>
    </source>
</evidence>
<organism evidence="1 2">
    <name type="scientific">Artomyces pyxidatus</name>
    <dbReference type="NCBI Taxonomy" id="48021"/>
    <lineage>
        <taxon>Eukaryota</taxon>
        <taxon>Fungi</taxon>
        <taxon>Dikarya</taxon>
        <taxon>Basidiomycota</taxon>
        <taxon>Agaricomycotina</taxon>
        <taxon>Agaricomycetes</taxon>
        <taxon>Russulales</taxon>
        <taxon>Auriscalpiaceae</taxon>
        <taxon>Artomyces</taxon>
    </lineage>
</organism>
<protein>
    <submittedName>
        <fullName evidence="1">Uncharacterized protein</fullName>
    </submittedName>
</protein>
<name>A0ACB8TLA7_9AGAM</name>
<proteinExistence type="predicted"/>
<dbReference type="EMBL" id="MU277187">
    <property type="protein sequence ID" value="KAI0069211.1"/>
    <property type="molecule type" value="Genomic_DNA"/>
</dbReference>